<keyword evidence="2" id="KW-1133">Transmembrane helix</keyword>
<keyword evidence="2" id="KW-0472">Membrane</keyword>
<reference evidence="3 4" key="1">
    <citation type="journal article" date="2015" name="Microbiology (Mosc.)">
        <title>Genomics of the Weissella cibaria species with an examination of its metabolic traits.</title>
        <authorList>
            <person name="Lynch K.M."/>
            <person name="Lucid A."/>
            <person name="Arendt E.K."/>
            <person name="Sleator R.D."/>
            <person name="Lucey B."/>
            <person name="Coffey A."/>
        </authorList>
    </citation>
    <scope>NUCLEOTIDE SEQUENCE [LARGE SCALE GENOMIC DNA]</scope>
    <source>
        <strain evidence="3 4">MG1</strain>
    </source>
</reference>
<organism evidence="3 4">
    <name type="scientific">Weissella cibaria</name>
    <dbReference type="NCBI Taxonomy" id="137591"/>
    <lineage>
        <taxon>Bacteria</taxon>
        <taxon>Bacillati</taxon>
        <taxon>Bacillota</taxon>
        <taxon>Bacilli</taxon>
        <taxon>Lactobacillales</taxon>
        <taxon>Lactobacillaceae</taxon>
        <taxon>Weissella</taxon>
    </lineage>
</organism>
<evidence type="ECO:0008006" key="5">
    <source>
        <dbReference type="Google" id="ProtNLM"/>
    </source>
</evidence>
<gene>
    <name evidence="3" type="ORF">QX99_00493</name>
</gene>
<sequence length="102" mass="11992">MDEKYVTKLEFQAFRVGEFEALRSDVRELQVDVHELQVEFVSFREEVRGELKVVNLRIDHLTDKVDSLRKSVDKSMRVRMWIAGVYAVPMMFMLVKILVGTN</sequence>
<evidence type="ECO:0000313" key="4">
    <source>
        <dbReference type="Proteomes" id="UP000032287"/>
    </source>
</evidence>
<feature type="coiled-coil region" evidence="1">
    <location>
        <begin position="19"/>
        <end position="46"/>
    </location>
</feature>
<dbReference type="Proteomes" id="UP000032287">
    <property type="component" value="Unassembled WGS sequence"/>
</dbReference>
<keyword evidence="4" id="KW-1185">Reference proteome</keyword>
<evidence type="ECO:0000313" key="3">
    <source>
        <dbReference type="EMBL" id="KIU21805.1"/>
    </source>
</evidence>
<dbReference type="PATRIC" id="fig|137591.25.peg.478"/>
<accession>A0A0D1LNU9</accession>
<dbReference type="EMBL" id="JWHU01000006">
    <property type="protein sequence ID" value="KIU21805.1"/>
    <property type="molecule type" value="Genomic_DNA"/>
</dbReference>
<feature type="transmembrane region" description="Helical" evidence="2">
    <location>
        <begin position="78"/>
        <end position="99"/>
    </location>
</feature>
<name>A0A0D1LNU9_9LACO</name>
<keyword evidence="2" id="KW-0812">Transmembrane</keyword>
<dbReference type="AlphaFoldDB" id="A0A0D1LNU9"/>
<comment type="caution">
    <text evidence="3">The sequence shown here is derived from an EMBL/GenBank/DDBJ whole genome shotgun (WGS) entry which is preliminary data.</text>
</comment>
<evidence type="ECO:0000256" key="1">
    <source>
        <dbReference type="SAM" id="Coils"/>
    </source>
</evidence>
<dbReference type="RefSeq" id="WP_043708528.1">
    <property type="nucleotide sequence ID" value="NZ_JALOCT010000003.1"/>
</dbReference>
<dbReference type="STRING" id="137591.AO080_00370"/>
<proteinExistence type="predicted"/>
<evidence type="ECO:0000256" key="2">
    <source>
        <dbReference type="SAM" id="Phobius"/>
    </source>
</evidence>
<protein>
    <recommendedName>
        <fullName evidence="5">DUF1640 domain-containing protein</fullName>
    </recommendedName>
</protein>
<keyword evidence="1" id="KW-0175">Coiled coil</keyword>